<dbReference type="InterPro" id="IPR011990">
    <property type="entry name" value="TPR-like_helical_dom_sf"/>
</dbReference>
<dbReference type="InterPro" id="IPR019734">
    <property type="entry name" value="TPR_rpt"/>
</dbReference>
<dbReference type="InterPro" id="IPR027417">
    <property type="entry name" value="P-loop_NTPase"/>
</dbReference>
<evidence type="ECO:0000313" key="6">
    <source>
        <dbReference type="EMBL" id="MEG3435837.1"/>
    </source>
</evidence>
<keyword evidence="7" id="KW-1185">Reference proteome</keyword>
<dbReference type="InterPro" id="IPR052386">
    <property type="entry name" value="GPSM"/>
</dbReference>
<dbReference type="Gene3D" id="3.40.50.300">
    <property type="entry name" value="P-loop containing nucleotide triphosphate hydrolases"/>
    <property type="match status" value="1"/>
</dbReference>
<keyword evidence="2" id="KW-0963">Cytoplasm</keyword>
<dbReference type="Pfam" id="PF13401">
    <property type="entry name" value="AAA_22"/>
    <property type="match status" value="1"/>
</dbReference>
<feature type="repeat" description="TPR" evidence="4">
    <location>
        <begin position="715"/>
        <end position="748"/>
    </location>
</feature>
<keyword evidence="4" id="KW-0802">TPR repeat</keyword>
<dbReference type="GO" id="GO:0005092">
    <property type="term" value="F:GDP-dissociation inhibitor activity"/>
    <property type="evidence" value="ECO:0007669"/>
    <property type="project" value="TreeGrafter"/>
</dbReference>
<feature type="repeat" description="TPR" evidence="4">
    <location>
        <begin position="635"/>
        <end position="668"/>
    </location>
</feature>
<name>A0AAW9QNN0_9CHRO</name>
<dbReference type="PRINTS" id="PR00364">
    <property type="entry name" value="DISEASERSIST"/>
</dbReference>
<proteinExistence type="predicted"/>
<dbReference type="Proteomes" id="UP001328733">
    <property type="component" value="Unassembled WGS sequence"/>
</dbReference>
<evidence type="ECO:0000313" key="7">
    <source>
        <dbReference type="Proteomes" id="UP001328733"/>
    </source>
</evidence>
<dbReference type="InterPro" id="IPR049945">
    <property type="entry name" value="AAA_22"/>
</dbReference>
<evidence type="ECO:0000256" key="1">
    <source>
        <dbReference type="ARBA" id="ARBA00004496"/>
    </source>
</evidence>
<feature type="domain" description="ORC1/DEAH AAA+ ATPase" evidence="5">
    <location>
        <begin position="111"/>
        <end position="220"/>
    </location>
</feature>
<accession>A0AAW9QNN0</accession>
<comment type="caution">
    <text evidence="6">The sequence shown here is derived from an EMBL/GenBank/DDBJ whole genome shotgun (WGS) entry which is preliminary data.</text>
</comment>
<dbReference type="SMART" id="SM00028">
    <property type="entry name" value="TPR"/>
    <property type="match status" value="6"/>
</dbReference>
<dbReference type="GO" id="GO:0005938">
    <property type="term" value="C:cell cortex"/>
    <property type="evidence" value="ECO:0007669"/>
    <property type="project" value="TreeGrafter"/>
</dbReference>
<dbReference type="SUPFAM" id="SSF52540">
    <property type="entry name" value="P-loop containing nucleoside triphosphate hydrolases"/>
    <property type="match status" value="1"/>
</dbReference>
<dbReference type="PROSITE" id="PS50005">
    <property type="entry name" value="TPR"/>
    <property type="match status" value="2"/>
</dbReference>
<keyword evidence="3" id="KW-0677">Repeat</keyword>
<evidence type="ECO:0000256" key="4">
    <source>
        <dbReference type="PROSITE-ProRule" id="PRU00339"/>
    </source>
</evidence>
<dbReference type="RefSeq" id="WP_332863286.1">
    <property type="nucleotide sequence ID" value="NZ_JBAFSM010000002.1"/>
</dbReference>
<sequence length="853" mass="95398">MAASVKASKAGLETIERARKQKRWKAQEEAWYQLANTTLATLKRFRSGEPILAKTFKDLCKVVGIDDWESLVETDNSPPATPYHPGAAFDGRIWVDRPIETDILLDALRGDRRIVAISGISGIGKTALAERAIATLADHRQFCRLNLDRGDIKAQFSNSGAELLRSLGEEVTIEDQKSDDNLRRHLLETLRDRPLRVQIDSLERLLTEEREEEWSEFADPQWLRLFDDILAGGSEAVAEPHRLQSQIVLTGQEIPAGLETVASRYPARWHAQELRGLDEAQQLALFAKVGIIPPDQLKVPLFKGDLGGSPQTPTENPKVTLFKGDLGGSPSSENSGGSALDFLKRVGKIYRGHPLVLRVIAEDIKSICAQPCDFEALEVAIARYWQVEKFETLEAGHPAKLTRRKLQTDVRERIKASLLRLPKDSLELLRRVSVFRRSVPERFWLALLPDCAESALNVLKARSLAEEVWEVGEWYGADGEIPLRQHNLIRNVANEMLRQDRATWRAAERQAAALWLEDYEPVADAPNLETVRGYLEAFYHYCDAEDWDEASELFNQPIGESGHILSWQLDIWGHYPQEIDLCQRILGKAGKKIDIICWTGIGNAYLCLGNYSKCIDAHENSLKLAREISERRGEGSALGNLGVAYANLGQSERAIDFYSQQLVIDKKIGHRRGEGRALGNLGIAYKKLGLIEWAIDFYRKSLAIAREIGDRRGEGDALGNLGNAYADLGQIETAIDFYRQNLVITREIGDRRGEALVLCNQAGEEIKLKKHDEALAHLEASLAIFQNIKFPAGEALALKNLATLYHQTHQPDRARDYCRQALQLATDLGIPLAADCRALLSEIEGGNGDAQEN</sequence>
<comment type="subcellular location">
    <subcellularLocation>
        <location evidence="1">Cytoplasm</location>
    </subcellularLocation>
</comment>
<gene>
    <name evidence="6" type="ORF">V0288_01785</name>
</gene>
<evidence type="ECO:0000256" key="2">
    <source>
        <dbReference type="ARBA" id="ARBA00022490"/>
    </source>
</evidence>
<evidence type="ECO:0000259" key="5">
    <source>
        <dbReference type="Pfam" id="PF13401"/>
    </source>
</evidence>
<dbReference type="GO" id="GO:0001965">
    <property type="term" value="F:G-protein alpha-subunit binding"/>
    <property type="evidence" value="ECO:0007669"/>
    <property type="project" value="TreeGrafter"/>
</dbReference>
<dbReference type="Gene3D" id="1.25.40.10">
    <property type="entry name" value="Tetratricopeptide repeat domain"/>
    <property type="match status" value="1"/>
</dbReference>
<dbReference type="EMBL" id="JBAFSM010000002">
    <property type="protein sequence ID" value="MEG3435837.1"/>
    <property type="molecule type" value="Genomic_DNA"/>
</dbReference>
<protein>
    <submittedName>
        <fullName evidence="6">Tetratricopeptide repeat protein</fullName>
    </submittedName>
</protein>
<dbReference type="Pfam" id="PF13424">
    <property type="entry name" value="TPR_12"/>
    <property type="match status" value="3"/>
</dbReference>
<reference evidence="6 7" key="1">
    <citation type="submission" date="2024-01" db="EMBL/GenBank/DDBJ databases">
        <title>Genomic insights into the taxonomy and metabolism of the cyanobacterium Pannus brasiliensis CCIBt3594.</title>
        <authorList>
            <person name="Machado M."/>
            <person name="Botero N.B."/>
            <person name="Andreote A.P.D."/>
            <person name="Feitosa A.M.T."/>
            <person name="Popin R."/>
            <person name="Sivonen K."/>
            <person name="Fiore M.F."/>
        </authorList>
    </citation>
    <scope>NUCLEOTIDE SEQUENCE [LARGE SCALE GENOMIC DNA]</scope>
    <source>
        <strain evidence="6 7">CCIBt3594</strain>
    </source>
</reference>
<dbReference type="SUPFAM" id="SSF48452">
    <property type="entry name" value="TPR-like"/>
    <property type="match status" value="2"/>
</dbReference>
<evidence type="ECO:0000256" key="3">
    <source>
        <dbReference type="ARBA" id="ARBA00022737"/>
    </source>
</evidence>
<dbReference type="PANTHER" id="PTHR45954">
    <property type="entry name" value="LD33695P"/>
    <property type="match status" value="1"/>
</dbReference>
<dbReference type="PANTHER" id="PTHR45954:SF1">
    <property type="entry name" value="LD33695P"/>
    <property type="match status" value="1"/>
</dbReference>
<dbReference type="GO" id="GO:0016887">
    <property type="term" value="F:ATP hydrolysis activity"/>
    <property type="evidence" value="ECO:0007669"/>
    <property type="project" value="InterPro"/>
</dbReference>
<organism evidence="6 7">
    <name type="scientific">Pannus brasiliensis CCIBt3594</name>
    <dbReference type="NCBI Taxonomy" id="1427578"/>
    <lineage>
        <taxon>Bacteria</taxon>
        <taxon>Bacillati</taxon>
        <taxon>Cyanobacteriota</taxon>
        <taxon>Cyanophyceae</taxon>
        <taxon>Oscillatoriophycideae</taxon>
        <taxon>Chroococcales</taxon>
        <taxon>Microcystaceae</taxon>
        <taxon>Pannus</taxon>
    </lineage>
</organism>
<dbReference type="AlphaFoldDB" id="A0AAW9QNN0"/>